<gene>
    <name evidence="2" type="ordered locus">TREAZ_3346</name>
</gene>
<dbReference type="Proteomes" id="UP000009222">
    <property type="component" value="Chromosome"/>
</dbReference>
<protein>
    <submittedName>
        <fullName evidence="2">Uncharacterized protein</fullName>
    </submittedName>
</protein>
<dbReference type="EMBL" id="CP001841">
    <property type="protein sequence ID" value="AEF80468.1"/>
    <property type="molecule type" value="Genomic_DNA"/>
</dbReference>
<feature type="region of interest" description="Disordered" evidence="1">
    <location>
        <begin position="1"/>
        <end position="32"/>
    </location>
</feature>
<dbReference type="eggNOG" id="ENOG50333QE">
    <property type="taxonomic scope" value="Bacteria"/>
</dbReference>
<dbReference type="RefSeq" id="WP_015712223.1">
    <property type="nucleotide sequence ID" value="NC_015577.1"/>
</dbReference>
<dbReference type="InParanoid" id="F5Y8H4"/>
<organism evidence="2 3">
    <name type="scientific">Leadbettera azotonutricia (strain ATCC BAA-888 / DSM 13862 / ZAS-9)</name>
    <name type="common">Treponema azotonutricium</name>
    <dbReference type="NCBI Taxonomy" id="545695"/>
    <lineage>
        <taxon>Bacteria</taxon>
        <taxon>Pseudomonadati</taxon>
        <taxon>Spirochaetota</taxon>
        <taxon>Spirochaetia</taxon>
        <taxon>Spirochaetales</taxon>
        <taxon>Breznakiellaceae</taxon>
        <taxon>Leadbettera</taxon>
    </lineage>
</organism>
<reference evidence="3" key="1">
    <citation type="submission" date="2009-12" db="EMBL/GenBank/DDBJ databases">
        <title>Complete sequence of Treponema azotonutricium strain ZAS-9.</title>
        <authorList>
            <person name="Tetu S.G."/>
            <person name="Matson E."/>
            <person name="Ren Q."/>
            <person name="Seshadri R."/>
            <person name="Elbourne L."/>
            <person name="Hassan K.A."/>
            <person name="Durkin A."/>
            <person name="Radune D."/>
            <person name="Mohamoud Y."/>
            <person name="Shay R."/>
            <person name="Jin S."/>
            <person name="Zhang X."/>
            <person name="Lucey K."/>
            <person name="Ballor N.R."/>
            <person name="Ottesen E."/>
            <person name="Rosenthal R."/>
            <person name="Allen A."/>
            <person name="Leadbetter J.R."/>
            <person name="Paulsen I.T."/>
        </authorList>
    </citation>
    <scope>NUCLEOTIDE SEQUENCE [LARGE SCALE GENOMIC DNA]</scope>
    <source>
        <strain evidence="3">ATCC BAA-888 / DSM 13862 / ZAS-9</strain>
    </source>
</reference>
<keyword evidence="3" id="KW-1185">Reference proteome</keyword>
<reference evidence="2 3" key="2">
    <citation type="journal article" date="2011" name="ISME J.">
        <title>RNA-seq reveals cooperative metabolic interactions between two termite-gut spirochete species in co-culture.</title>
        <authorList>
            <person name="Rosenthal A.Z."/>
            <person name="Matson E.G."/>
            <person name="Eldar A."/>
            <person name="Leadbetter J.R."/>
        </authorList>
    </citation>
    <scope>NUCLEOTIDE SEQUENCE [LARGE SCALE GENOMIC DNA]</scope>
    <source>
        <strain evidence="3">ATCC BAA-888 / DSM 13862 / ZAS-9</strain>
    </source>
</reference>
<name>F5Y8H4_LEAAZ</name>
<accession>F5Y8H4</accession>
<dbReference type="KEGG" id="taz:TREAZ_3346"/>
<dbReference type="AlphaFoldDB" id="F5Y8H4"/>
<evidence type="ECO:0000313" key="2">
    <source>
        <dbReference type="EMBL" id="AEF80468.1"/>
    </source>
</evidence>
<sequence>MVRTAEASETAVLQDSAVGEQPVQDSPGQEDEEFHSGKIYCANCIHCKLVPAKSDKEERYVLRIRCAAGKWKKKLGEEKLYKYCTITRRYLDACDAYDAMGDTREFIRELRKNLSGKDEIYGSSETDE</sequence>
<evidence type="ECO:0000256" key="1">
    <source>
        <dbReference type="SAM" id="MobiDB-lite"/>
    </source>
</evidence>
<dbReference type="STRING" id="545695.TREAZ_3346"/>
<evidence type="ECO:0000313" key="3">
    <source>
        <dbReference type="Proteomes" id="UP000009222"/>
    </source>
</evidence>
<dbReference type="HOGENOM" id="CLU_2014252_0_0_12"/>
<proteinExistence type="predicted"/>